<name>A0ABN7WEB0_GIGMA</name>
<gene>
    <name evidence="1" type="ORF">GMARGA_LOCUS29344</name>
</gene>
<accession>A0ABN7WEB0</accession>
<feature type="non-terminal residue" evidence="1">
    <location>
        <position position="1"/>
    </location>
</feature>
<protein>
    <submittedName>
        <fullName evidence="1">19988_t:CDS:1</fullName>
    </submittedName>
</protein>
<proteinExistence type="predicted"/>
<comment type="caution">
    <text evidence="1">The sequence shown here is derived from an EMBL/GenBank/DDBJ whole genome shotgun (WGS) entry which is preliminary data.</text>
</comment>
<evidence type="ECO:0000313" key="2">
    <source>
        <dbReference type="Proteomes" id="UP000789901"/>
    </source>
</evidence>
<sequence>SESGHFNYSIEKWLVQDTSSEQMVVDSETIKENCPKIPIELDSYKPQNKSEKENSTLKEIETTCFKIQDLPKLLTIHKNENLNINLTLIEIDSSKFTIGINIETNAIEEEKILAPRKQFLDWCYRNALLNKCNQTTEGKREQQPIKNPVNRLKKRAKIEMKNDEAYSKASSLQKVPQINAKTIHQSGAWLTYAPNSTLVEVKKHGK</sequence>
<dbReference type="EMBL" id="CAJVQB010039306">
    <property type="protein sequence ID" value="CAG8827244.1"/>
    <property type="molecule type" value="Genomic_DNA"/>
</dbReference>
<dbReference type="Proteomes" id="UP000789901">
    <property type="component" value="Unassembled WGS sequence"/>
</dbReference>
<keyword evidence="2" id="KW-1185">Reference proteome</keyword>
<organism evidence="1 2">
    <name type="scientific">Gigaspora margarita</name>
    <dbReference type="NCBI Taxonomy" id="4874"/>
    <lineage>
        <taxon>Eukaryota</taxon>
        <taxon>Fungi</taxon>
        <taxon>Fungi incertae sedis</taxon>
        <taxon>Mucoromycota</taxon>
        <taxon>Glomeromycotina</taxon>
        <taxon>Glomeromycetes</taxon>
        <taxon>Diversisporales</taxon>
        <taxon>Gigasporaceae</taxon>
        <taxon>Gigaspora</taxon>
    </lineage>
</organism>
<reference evidence="1 2" key="1">
    <citation type="submission" date="2021-06" db="EMBL/GenBank/DDBJ databases">
        <authorList>
            <person name="Kallberg Y."/>
            <person name="Tangrot J."/>
            <person name="Rosling A."/>
        </authorList>
    </citation>
    <scope>NUCLEOTIDE SEQUENCE [LARGE SCALE GENOMIC DNA]</scope>
    <source>
        <strain evidence="1 2">120-4 pot B 10/14</strain>
    </source>
</reference>
<evidence type="ECO:0000313" key="1">
    <source>
        <dbReference type="EMBL" id="CAG8827244.1"/>
    </source>
</evidence>
<feature type="non-terminal residue" evidence="1">
    <location>
        <position position="206"/>
    </location>
</feature>